<feature type="domain" description="MoaB/Mog" evidence="7">
    <location>
        <begin position="196"/>
        <end position="332"/>
    </location>
</feature>
<dbReference type="SUPFAM" id="SSF63882">
    <property type="entry name" value="MoeA N-terminal region -like"/>
    <property type="match status" value="1"/>
</dbReference>
<dbReference type="InterPro" id="IPR036425">
    <property type="entry name" value="MoaB/Mog-like_dom_sf"/>
</dbReference>
<comment type="caution">
    <text evidence="8">The sequence shown here is derived from an EMBL/GenBank/DDBJ whole genome shotgun (WGS) entry which is preliminary data.</text>
</comment>
<comment type="cofactor">
    <cofactor evidence="5">
        <name>Mg(2+)</name>
        <dbReference type="ChEBI" id="CHEBI:18420"/>
    </cofactor>
</comment>
<keyword evidence="9" id="KW-1185">Reference proteome</keyword>
<dbReference type="SUPFAM" id="SSF53218">
    <property type="entry name" value="Molybdenum cofactor biosynthesis proteins"/>
    <property type="match status" value="1"/>
</dbReference>
<dbReference type="Pfam" id="PF00994">
    <property type="entry name" value="MoCF_biosynth"/>
    <property type="match status" value="1"/>
</dbReference>
<evidence type="ECO:0000259" key="7">
    <source>
        <dbReference type="SMART" id="SM00852"/>
    </source>
</evidence>
<evidence type="ECO:0000313" key="9">
    <source>
        <dbReference type="Proteomes" id="UP001260872"/>
    </source>
</evidence>
<keyword evidence="3 5" id="KW-0500">Molybdenum</keyword>
<dbReference type="RefSeq" id="WP_310536620.1">
    <property type="nucleotide sequence ID" value="NZ_BAAAOC010000092.1"/>
</dbReference>
<protein>
    <recommendedName>
        <fullName evidence="5">Molybdopterin molybdenumtransferase</fullName>
        <ecNumber evidence="5">2.10.1.1</ecNumber>
    </recommendedName>
</protein>
<dbReference type="EC" id="2.10.1.1" evidence="5"/>
<comment type="function">
    <text evidence="1 5">Catalyzes the insertion of molybdate into adenylated molybdopterin with the concomitant release of AMP.</text>
</comment>
<gene>
    <name evidence="8" type="ORF">RH857_03645</name>
</gene>
<sequence>MKSLQQARELVAALPALPAADTPLQDAVGGILAEPVRTRLPLPHTDTSAMDGWALAAPRRQEVGGRLSWQVRRPGAEHPGTRLPALEAGEAIGVVTGSPVPAGTVSVLRSEHSRLEPTDTVRHSSPEGERESTGTLTALPETPDLQPGRNIRPAGVEAPAGQELLAAGDTLTPVRTAVAAVAGYDTVRIHPVPRVQILTTGSEVISAGLPEPGQVRDTFTLSLPGMVADLGGAVTTVTRLDDDVTGLHEELTATAAHLVLTTGGTAHSRADTLRPALQRCGAEILIDSVDMRPGHPVLLARLPSGTLVLGLPGNPLAGFAALTLLGRPLLGALRGVPAPECAEVFTASAGEDLEPARRGQRLLPVRRTGGSIRSAGFSRPHMMRGLAYAEAFAVIPPRGIQTGEPVTCHPVPGHHLPPHPRRAPWDD</sequence>
<evidence type="ECO:0000313" key="8">
    <source>
        <dbReference type="EMBL" id="MDR5711235.1"/>
    </source>
</evidence>
<comment type="similarity">
    <text evidence="2 5">Belongs to the MoeA family.</text>
</comment>
<dbReference type="EMBL" id="JAVKGT010000006">
    <property type="protein sequence ID" value="MDR5711235.1"/>
    <property type="molecule type" value="Genomic_DNA"/>
</dbReference>
<dbReference type="PANTHER" id="PTHR10192">
    <property type="entry name" value="MOLYBDOPTERIN BIOSYNTHESIS PROTEIN"/>
    <property type="match status" value="1"/>
</dbReference>
<dbReference type="InterPro" id="IPR005110">
    <property type="entry name" value="MoeA_linker/N"/>
</dbReference>
<evidence type="ECO:0000256" key="2">
    <source>
        <dbReference type="ARBA" id="ARBA00010763"/>
    </source>
</evidence>
<name>A0ABU1FRE8_9MICC</name>
<dbReference type="CDD" id="cd00887">
    <property type="entry name" value="MoeA"/>
    <property type="match status" value="1"/>
</dbReference>
<dbReference type="InterPro" id="IPR036135">
    <property type="entry name" value="MoeA_linker/N_sf"/>
</dbReference>
<evidence type="ECO:0000256" key="5">
    <source>
        <dbReference type="RuleBase" id="RU365090"/>
    </source>
</evidence>
<dbReference type="Gene3D" id="2.40.340.10">
    <property type="entry name" value="MoeA, C-terminal, domain IV"/>
    <property type="match status" value="1"/>
</dbReference>
<keyword evidence="5" id="KW-0460">Magnesium</keyword>
<dbReference type="Pfam" id="PF03453">
    <property type="entry name" value="MoeA_N"/>
    <property type="match status" value="1"/>
</dbReference>
<organism evidence="8 9">
    <name type="scientific">Nesterenkonia flava</name>
    <dbReference type="NCBI Taxonomy" id="469799"/>
    <lineage>
        <taxon>Bacteria</taxon>
        <taxon>Bacillati</taxon>
        <taxon>Actinomycetota</taxon>
        <taxon>Actinomycetes</taxon>
        <taxon>Micrococcales</taxon>
        <taxon>Micrococcaceae</taxon>
        <taxon>Nesterenkonia</taxon>
    </lineage>
</organism>
<evidence type="ECO:0000256" key="3">
    <source>
        <dbReference type="ARBA" id="ARBA00022505"/>
    </source>
</evidence>
<dbReference type="PANTHER" id="PTHR10192:SF5">
    <property type="entry name" value="GEPHYRIN"/>
    <property type="match status" value="1"/>
</dbReference>
<evidence type="ECO:0000256" key="6">
    <source>
        <dbReference type="SAM" id="MobiDB-lite"/>
    </source>
</evidence>
<evidence type="ECO:0000256" key="4">
    <source>
        <dbReference type="ARBA" id="ARBA00047317"/>
    </source>
</evidence>
<dbReference type="Gene3D" id="3.40.980.10">
    <property type="entry name" value="MoaB/Mog-like domain"/>
    <property type="match status" value="1"/>
</dbReference>
<keyword evidence="5" id="KW-0501">Molybdenum cofactor biosynthesis</keyword>
<feature type="region of interest" description="Disordered" evidence="6">
    <location>
        <begin position="403"/>
        <end position="427"/>
    </location>
</feature>
<reference evidence="9" key="1">
    <citation type="submission" date="2023-07" db="EMBL/GenBank/DDBJ databases">
        <title>Description of three actinobacteria isolated from air of manufacturing shop in a pharmaceutical factory.</title>
        <authorList>
            <person name="Zhang D.-F."/>
        </authorList>
    </citation>
    <scope>NUCLEOTIDE SEQUENCE [LARGE SCALE GENOMIC DNA]</scope>
    <source>
        <strain evidence="9">CCTCC AB 207010</strain>
    </source>
</reference>
<dbReference type="Gene3D" id="3.90.105.10">
    <property type="entry name" value="Molybdopterin biosynthesis moea protein, domain 2"/>
    <property type="match status" value="1"/>
</dbReference>
<feature type="compositionally biased region" description="Basic residues" evidence="6">
    <location>
        <begin position="416"/>
        <end position="427"/>
    </location>
</feature>
<dbReference type="SMART" id="SM00852">
    <property type="entry name" value="MoCF_biosynth"/>
    <property type="match status" value="1"/>
</dbReference>
<comment type="pathway">
    <text evidence="5">Cofactor biosynthesis; molybdopterin biosynthesis.</text>
</comment>
<dbReference type="Proteomes" id="UP001260872">
    <property type="component" value="Unassembled WGS sequence"/>
</dbReference>
<keyword evidence="5" id="KW-0808">Transferase</keyword>
<feature type="compositionally biased region" description="Basic and acidic residues" evidence="6">
    <location>
        <begin position="112"/>
        <end position="132"/>
    </location>
</feature>
<keyword evidence="5" id="KW-0479">Metal-binding</keyword>
<comment type="catalytic activity">
    <reaction evidence="4">
        <text>adenylyl-molybdopterin + molybdate = Mo-molybdopterin + AMP + H(+)</text>
        <dbReference type="Rhea" id="RHEA:35047"/>
        <dbReference type="ChEBI" id="CHEBI:15378"/>
        <dbReference type="ChEBI" id="CHEBI:36264"/>
        <dbReference type="ChEBI" id="CHEBI:62727"/>
        <dbReference type="ChEBI" id="CHEBI:71302"/>
        <dbReference type="ChEBI" id="CHEBI:456215"/>
        <dbReference type="EC" id="2.10.1.1"/>
    </reaction>
</comment>
<evidence type="ECO:0000256" key="1">
    <source>
        <dbReference type="ARBA" id="ARBA00002901"/>
    </source>
</evidence>
<dbReference type="InterPro" id="IPR001453">
    <property type="entry name" value="MoaB/Mog_dom"/>
</dbReference>
<dbReference type="Gene3D" id="2.170.190.11">
    <property type="entry name" value="Molybdopterin biosynthesis moea protein, domain 3"/>
    <property type="match status" value="1"/>
</dbReference>
<proteinExistence type="inferred from homology"/>
<dbReference type="InterPro" id="IPR038987">
    <property type="entry name" value="MoeA-like"/>
</dbReference>
<dbReference type="InterPro" id="IPR036688">
    <property type="entry name" value="MoeA_C_domain_IV_sf"/>
</dbReference>
<accession>A0ABU1FRE8</accession>
<feature type="region of interest" description="Disordered" evidence="6">
    <location>
        <begin position="112"/>
        <end position="148"/>
    </location>
</feature>